<feature type="transmembrane region" description="Helical" evidence="7">
    <location>
        <begin position="33"/>
        <end position="55"/>
    </location>
</feature>
<feature type="transmembrane region" description="Helical" evidence="7">
    <location>
        <begin position="62"/>
        <end position="80"/>
    </location>
</feature>
<comment type="subcellular location">
    <subcellularLocation>
        <location evidence="1">Cell membrane</location>
        <topology evidence="1">Multi-pass membrane protein</topology>
    </subcellularLocation>
</comment>
<evidence type="ECO:0000256" key="2">
    <source>
        <dbReference type="ARBA" id="ARBA00011006"/>
    </source>
</evidence>
<evidence type="ECO:0000256" key="6">
    <source>
        <dbReference type="ARBA" id="ARBA00023136"/>
    </source>
</evidence>
<dbReference type="Proteomes" id="UP001232063">
    <property type="component" value="Unassembled WGS sequence"/>
</dbReference>
<dbReference type="AlphaFoldDB" id="A0AAE3R0U2"/>
<evidence type="ECO:0000256" key="7">
    <source>
        <dbReference type="SAM" id="Phobius"/>
    </source>
</evidence>
<dbReference type="PANTHER" id="PTHR33884">
    <property type="entry name" value="UPF0410 PROTEIN YMGE"/>
    <property type="match status" value="1"/>
</dbReference>
<comment type="similarity">
    <text evidence="2">Belongs to the UPF0410 family.</text>
</comment>
<protein>
    <submittedName>
        <fullName evidence="8">GlsB/YeaQ/YmgE family stress response membrane protein</fullName>
    </submittedName>
</protein>
<evidence type="ECO:0000256" key="1">
    <source>
        <dbReference type="ARBA" id="ARBA00004651"/>
    </source>
</evidence>
<keyword evidence="3" id="KW-1003">Cell membrane</keyword>
<name>A0AAE3R0U2_9BACT</name>
<dbReference type="EMBL" id="JASJOU010000001">
    <property type="protein sequence ID" value="MDJ1499624.1"/>
    <property type="molecule type" value="Genomic_DNA"/>
</dbReference>
<dbReference type="Pfam" id="PF04226">
    <property type="entry name" value="Transgly_assoc"/>
    <property type="match status" value="1"/>
</dbReference>
<dbReference type="PANTHER" id="PTHR33884:SF3">
    <property type="entry name" value="UPF0410 PROTEIN YMGE"/>
    <property type="match status" value="1"/>
</dbReference>
<reference evidence="8" key="1">
    <citation type="submission" date="2023-05" db="EMBL/GenBank/DDBJ databases">
        <authorList>
            <person name="Zhang X."/>
        </authorList>
    </citation>
    <scope>NUCLEOTIDE SEQUENCE</scope>
    <source>
        <strain evidence="8">BD1B2-1</strain>
    </source>
</reference>
<evidence type="ECO:0000313" key="9">
    <source>
        <dbReference type="Proteomes" id="UP001232063"/>
    </source>
</evidence>
<evidence type="ECO:0000256" key="5">
    <source>
        <dbReference type="ARBA" id="ARBA00022989"/>
    </source>
</evidence>
<dbReference type="RefSeq" id="WP_314509154.1">
    <property type="nucleotide sequence ID" value="NZ_JASJOU010000001.1"/>
</dbReference>
<evidence type="ECO:0000256" key="3">
    <source>
        <dbReference type="ARBA" id="ARBA00022475"/>
    </source>
</evidence>
<organism evidence="8 9">
    <name type="scientific">Xanthocytophaga agilis</name>
    <dbReference type="NCBI Taxonomy" id="3048010"/>
    <lineage>
        <taxon>Bacteria</taxon>
        <taxon>Pseudomonadati</taxon>
        <taxon>Bacteroidota</taxon>
        <taxon>Cytophagia</taxon>
        <taxon>Cytophagales</taxon>
        <taxon>Rhodocytophagaceae</taxon>
        <taxon>Xanthocytophaga</taxon>
    </lineage>
</organism>
<proteinExistence type="inferred from homology"/>
<sequence length="89" mass="9416">MGLLTWIIFGLIAGALAKLIMPGDQSNNWLTTILLGIVGAVIGGFVASAIGWGSVDGFNFRSLLIAIGGSLLLLWIYAMVAKPRSRTRV</sequence>
<evidence type="ECO:0000256" key="4">
    <source>
        <dbReference type="ARBA" id="ARBA00022692"/>
    </source>
</evidence>
<evidence type="ECO:0000313" key="8">
    <source>
        <dbReference type="EMBL" id="MDJ1499624.1"/>
    </source>
</evidence>
<keyword evidence="6 7" id="KW-0472">Membrane</keyword>
<comment type="caution">
    <text evidence="8">The sequence shown here is derived from an EMBL/GenBank/DDBJ whole genome shotgun (WGS) entry which is preliminary data.</text>
</comment>
<gene>
    <name evidence="8" type="ORF">QNI22_03160</name>
</gene>
<keyword evidence="9" id="KW-1185">Reference proteome</keyword>
<keyword evidence="4 7" id="KW-0812">Transmembrane</keyword>
<accession>A0AAE3R0U2</accession>
<keyword evidence="5 7" id="KW-1133">Transmembrane helix</keyword>
<dbReference type="InterPro" id="IPR007341">
    <property type="entry name" value="Transgly_assoc"/>
</dbReference>
<dbReference type="GO" id="GO:0005886">
    <property type="term" value="C:plasma membrane"/>
    <property type="evidence" value="ECO:0007669"/>
    <property type="project" value="UniProtKB-SubCell"/>
</dbReference>